<keyword evidence="2" id="KW-1185">Reference proteome</keyword>
<proteinExistence type="predicted"/>
<organism evidence="1 2">
    <name type="scientific">Pedobacter jeongneungensis</name>
    <dbReference type="NCBI Taxonomy" id="947309"/>
    <lineage>
        <taxon>Bacteria</taxon>
        <taxon>Pseudomonadati</taxon>
        <taxon>Bacteroidota</taxon>
        <taxon>Sphingobacteriia</taxon>
        <taxon>Sphingobacteriales</taxon>
        <taxon>Sphingobacteriaceae</taxon>
        <taxon>Pedobacter</taxon>
    </lineage>
</organism>
<reference evidence="2" key="1">
    <citation type="journal article" date="2019" name="Int. J. Syst. Evol. Microbiol.">
        <title>The Global Catalogue of Microorganisms (GCM) 10K type strain sequencing project: providing services to taxonomists for standard genome sequencing and annotation.</title>
        <authorList>
            <consortium name="The Broad Institute Genomics Platform"/>
            <consortium name="The Broad Institute Genome Sequencing Center for Infectious Disease"/>
            <person name="Wu L."/>
            <person name="Ma J."/>
        </authorList>
    </citation>
    <scope>NUCLEOTIDE SEQUENCE [LARGE SCALE GENOMIC DNA]</scope>
    <source>
        <strain evidence="2">JCM 17626</strain>
    </source>
</reference>
<sequence length="88" mass="9943">MGFALGIGRVQYRFFIGTEAQRSPEKPDPFPIIHRDWGTPKLVYSSQLAVFNSTCFALSAFTFLLGPKYDMALKLMQSETFIFGKSLI</sequence>
<dbReference type="Proteomes" id="UP001501772">
    <property type="component" value="Unassembled WGS sequence"/>
</dbReference>
<evidence type="ECO:0000313" key="1">
    <source>
        <dbReference type="EMBL" id="GAA4208600.1"/>
    </source>
</evidence>
<protein>
    <submittedName>
        <fullName evidence="1">Uncharacterized protein</fullName>
    </submittedName>
</protein>
<comment type="caution">
    <text evidence="1">The sequence shown here is derived from an EMBL/GenBank/DDBJ whole genome shotgun (WGS) entry which is preliminary data.</text>
</comment>
<dbReference type="EMBL" id="BAABBY010000008">
    <property type="protein sequence ID" value="GAA4208600.1"/>
    <property type="molecule type" value="Genomic_DNA"/>
</dbReference>
<evidence type="ECO:0000313" key="2">
    <source>
        <dbReference type="Proteomes" id="UP001501772"/>
    </source>
</evidence>
<name>A0ABP8BK63_9SPHI</name>
<accession>A0ABP8BK63</accession>
<gene>
    <name evidence="1" type="ORF">GCM10022289_32710</name>
</gene>